<evidence type="ECO:0000313" key="1">
    <source>
        <dbReference type="EMBL" id="SPZ99542.1"/>
    </source>
</evidence>
<name>A0A2X2K0A0_STAAU</name>
<evidence type="ECO:0000313" key="2">
    <source>
        <dbReference type="Proteomes" id="UP000249913"/>
    </source>
</evidence>
<sequence length="45" mass="5499">MIDILYKVHEVISQDRIIREHVNINNIKFNKYPNVKDTDVPFYCY</sequence>
<proteinExistence type="predicted"/>
<accession>A0A2X2K0A0</accession>
<gene>
    <name evidence="1" type="ORF">NCTC7878_02680</name>
</gene>
<organism evidence="1 2">
    <name type="scientific">Staphylococcus aureus</name>
    <dbReference type="NCBI Taxonomy" id="1280"/>
    <lineage>
        <taxon>Bacteria</taxon>
        <taxon>Bacillati</taxon>
        <taxon>Bacillota</taxon>
        <taxon>Bacilli</taxon>
        <taxon>Bacillales</taxon>
        <taxon>Staphylococcaceae</taxon>
        <taxon>Staphylococcus</taxon>
    </lineage>
</organism>
<dbReference type="Proteomes" id="UP000249913">
    <property type="component" value="Unassembled WGS sequence"/>
</dbReference>
<protein>
    <submittedName>
        <fullName evidence="1">Putative bacteriophage protein</fullName>
    </submittedName>
</protein>
<dbReference type="AlphaFoldDB" id="A0A2X2K0A0"/>
<reference evidence="1 2" key="1">
    <citation type="submission" date="2018-06" db="EMBL/GenBank/DDBJ databases">
        <authorList>
            <consortium name="Pathogen Informatics"/>
            <person name="Doyle S."/>
        </authorList>
    </citation>
    <scope>NUCLEOTIDE SEQUENCE [LARGE SCALE GENOMIC DNA]</scope>
    <source>
        <strain evidence="1 2">NCTC7878</strain>
    </source>
</reference>
<dbReference type="EMBL" id="UAUX01000010">
    <property type="protein sequence ID" value="SPZ99542.1"/>
    <property type="molecule type" value="Genomic_DNA"/>
</dbReference>